<proteinExistence type="predicted"/>
<protein>
    <submittedName>
        <fullName evidence="2">Uncharacterized protein</fullName>
    </submittedName>
</protein>
<gene>
    <name evidence="2" type="ORF">TorRG33x02_053020</name>
</gene>
<sequence length="186" mass="21245">MQRGYRYQQKQSSYAMRQESQQHSSYTMSQKAWHSSSDHQRHVSGMQVSPTVCVIDSQRLKNQARLDGGFSATHQDGWNSQNMYQNGGMHQSGWGHGSGSGVLKSFAVFERAMLNNAMGNADLETFEEMHVPPSGTMRRQEMSYERSSWSGGNDVDLNYQHCFDNRGANWNRNSGYQRFEWVSKGI</sequence>
<organism evidence="2 3">
    <name type="scientific">Trema orientale</name>
    <name type="common">Charcoal tree</name>
    <name type="synonym">Celtis orientalis</name>
    <dbReference type="NCBI Taxonomy" id="63057"/>
    <lineage>
        <taxon>Eukaryota</taxon>
        <taxon>Viridiplantae</taxon>
        <taxon>Streptophyta</taxon>
        <taxon>Embryophyta</taxon>
        <taxon>Tracheophyta</taxon>
        <taxon>Spermatophyta</taxon>
        <taxon>Magnoliopsida</taxon>
        <taxon>eudicotyledons</taxon>
        <taxon>Gunneridae</taxon>
        <taxon>Pentapetalae</taxon>
        <taxon>rosids</taxon>
        <taxon>fabids</taxon>
        <taxon>Rosales</taxon>
        <taxon>Cannabaceae</taxon>
        <taxon>Trema</taxon>
    </lineage>
</organism>
<evidence type="ECO:0000256" key="1">
    <source>
        <dbReference type="SAM" id="MobiDB-lite"/>
    </source>
</evidence>
<dbReference type="InParanoid" id="A0A2P5FMP4"/>
<feature type="region of interest" description="Disordered" evidence="1">
    <location>
        <begin position="1"/>
        <end position="31"/>
    </location>
</feature>
<dbReference type="AlphaFoldDB" id="A0A2P5FMP4"/>
<keyword evidence="3" id="KW-1185">Reference proteome</keyword>
<comment type="caution">
    <text evidence="2">The sequence shown here is derived from an EMBL/GenBank/DDBJ whole genome shotgun (WGS) entry which is preliminary data.</text>
</comment>
<accession>A0A2P5FMP4</accession>
<reference evidence="3" key="1">
    <citation type="submission" date="2016-06" db="EMBL/GenBank/DDBJ databases">
        <title>Parallel loss of symbiosis genes in relatives of nitrogen-fixing non-legume Parasponia.</title>
        <authorList>
            <person name="Van Velzen R."/>
            <person name="Holmer R."/>
            <person name="Bu F."/>
            <person name="Rutten L."/>
            <person name="Van Zeijl A."/>
            <person name="Liu W."/>
            <person name="Santuari L."/>
            <person name="Cao Q."/>
            <person name="Sharma T."/>
            <person name="Shen D."/>
            <person name="Roswanjaya Y."/>
            <person name="Wardhani T."/>
            <person name="Kalhor M.S."/>
            <person name="Jansen J."/>
            <person name="Van den Hoogen J."/>
            <person name="Gungor B."/>
            <person name="Hartog M."/>
            <person name="Hontelez J."/>
            <person name="Verver J."/>
            <person name="Yang W.-C."/>
            <person name="Schijlen E."/>
            <person name="Repin R."/>
            <person name="Schilthuizen M."/>
            <person name="Schranz E."/>
            <person name="Heidstra R."/>
            <person name="Miyata K."/>
            <person name="Fedorova E."/>
            <person name="Kohlen W."/>
            <person name="Bisseling T."/>
            <person name="Smit S."/>
            <person name="Geurts R."/>
        </authorList>
    </citation>
    <scope>NUCLEOTIDE SEQUENCE [LARGE SCALE GENOMIC DNA]</scope>
    <source>
        <strain evidence="3">cv. RG33-2</strain>
    </source>
</reference>
<dbReference type="EMBL" id="JXTC01000021">
    <property type="protein sequence ID" value="PON99065.1"/>
    <property type="molecule type" value="Genomic_DNA"/>
</dbReference>
<feature type="compositionally biased region" description="Polar residues" evidence="1">
    <location>
        <begin position="8"/>
        <end position="31"/>
    </location>
</feature>
<dbReference type="Proteomes" id="UP000237000">
    <property type="component" value="Unassembled WGS sequence"/>
</dbReference>
<evidence type="ECO:0000313" key="2">
    <source>
        <dbReference type="EMBL" id="PON99065.1"/>
    </source>
</evidence>
<evidence type="ECO:0000313" key="3">
    <source>
        <dbReference type="Proteomes" id="UP000237000"/>
    </source>
</evidence>
<name>A0A2P5FMP4_TREOI</name>